<name>A0A5N0TGX4_9MICO</name>
<evidence type="ECO:0000259" key="2">
    <source>
        <dbReference type="Pfam" id="PF01557"/>
    </source>
</evidence>
<feature type="domain" description="Fumarylacetoacetase-like C-terminal" evidence="2">
    <location>
        <begin position="104"/>
        <end position="270"/>
    </location>
</feature>
<comment type="caution">
    <text evidence="3">The sequence shown here is derived from an EMBL/GenBank/DDBJ whole genome shotgun (WGS) entry which is preliminary data.</text>
</comment>
<accession>A0A5N0TGX4</accession>
<dbReference type="InterPro" id="IPR011234">
    <property type="entry name" value="Fumarylacetoacetase-like_C"/>
</dbReference>
<gene>
    <name evidence="3" type="ORF">F6B40_08040</name>
</gene>
<dbReference type="PANTHER" id="PTHR30143:SF0">
    <property type="entry name" value="2-KETO-4-PENTENOATE HYDRATASE"/>
    <property type="match status" value="1"/>
</dbReference>
<evidence type="ECO:0000313" key="4">
    <source>
        <dbReference type="Proteomes" id="UP000326838"/>
    </source>
</evidence>
<keyword evidence="1" id="KW-0456">Lyase</keyword>
<protein>
    <submittedName>
        <fullName evidence="3">Fumarylacetoacetate hydrolase</fullName>
    </submittedName>
</protein>
<dbReference type="AlphaFoldDB" id="A0A5N0TGX4"/>
<dbReference type="Pfam" id="PF01557">
    <property type="entry name" value="FAA_hydrolase"/>
    <property type="match status" value="1"/>
</dbReference>
<keyword evidence="3" id="KW-0378">Hydrolase</keyword>
<dbReference type="RefSeq" id="WP_150893006.1">
    <property type="nucleotide sequence ID" value="NZ_VYUY01000009.1"/>
</dbReference>
<proteinExistence type="predicted"/>
<evidence type="ECO:0000256" key="1">
    <source>
        <dbReference type="ARBA" id="ARBA00023239"/>
    </source>
</evidence>
<dbReference type="Gene3D" id="3.90.850.10">
    <property type="entry name" value="Fumarylacetoacetase-like, C-terminal domain"/>
    <property type="match status" value="1"/>
</dbReference>
<organism evidence="3 4">
    <name type="scientific">Microbacterium caowuchunii</name>
    <dbReference type="NCBI Taxonomy" id="2614638"/>
    <lineage>
        <taxon>Bacteria</taxon>
        <taxon>Bacillati</taxon>
        <taxon>Actinomycetota</taxon>
        <taxon>Actinomycetes</taxon>
        <taxon>Micrococcales</taxon>
        <taxon>Microbacteriaceae</taxon>
        <taxon>Microbacterium</taxon>
    </lineage>
</organism>
<reference evidence="4" key="1">
    <citation type="submission" date="2019-09" db="EMBL/GenBank/DDBJ databases">
        <title>Mumia zhuanghuii sp. nov. isolated from the intestinal contents of plateau pika (Ochotona curzoniae) in the Qinghai-Tibet plateau of China.</title>
        <authorList>
            <person name="Tian Z."/>
        </authorList>
    </citation>
    <scope>NUCLEOTIDE SEQUENCE [LARGE SCALE GENOMIC DNA]</scope>
    <source>
        <strain evidence="4">L-033</strain>
    </source>
</reference>
<dbReference type="InterPro" id="IPR036663">
    <property type="entry name" value="Fumarylacetoacetase_C_sf"/>
</dbReference>
<dbReference type="Proteomes" id="UP000326838">
    <property type="component" value="Unassembled WGS sequence"/>
</dbReference>
<dbReference type="SUPFAM" id="SSF56529">
    <property type="entry name" value="FAH"/>
    <property type="match status" value="1"/>
</dbReference>
<sequence length="274" mass="29434">MTEQNDSATTQPTAPETIRAIARELHDARVGVYTVPYVSPRLPERDLDAAYAISAEFAQLRERELGVRPVGRKVGLTNPLVQARVGVFEPDYGIIHDDMVFASGVVLPASRYNRLLIEAEVAFVLKDDILEATPEAIIAAIDYVTPAFEIVDFRYDGSVGQIVDTIADNAGCSGIVLGEERHRYGSVDLTAAEMIITDGGVEITRGVGSNVLGDPINAIQWLAETAIRTGQPLRAGEVLLSGSIGYIEPWPADVECVATISGLGRVVATVDSEK</sequence>
<dbReference type="InterPro" id="IPR050772">
    <property type="entry name" value="Hydratase-Decarb/MhpD_sf"/>
</dbReference>
<dbReference type="PANTHER" id="PTHR30143">
    <property type="entry name" value="ACID HYDRATASE"/>
    <property type="match status" value="1"/>
</dbReference>
<dbReference type="GO" id="GO:0016787">
    <property type="term" value="F:hydrolase activity"/>
    <property type="evidence" value="ECO:0007669"/>
    <property type="project" value="UniProtKB-KW"/>
</dbReference>
<evidence type="ECO:0000313" key="3">
    <source>
        <dbReference type="EMBL" id="KAA9133698.1"/>
    </source>
</evidence>
<dbReference type="EMBL" id="VYUY01000009">
    <property type="protein sequence ID" value="KAA9133698.1"/>
    <property type="molecule type" value="Genomic_DNA"/>
</dbReference>
<dbReference type="GO" id="GO:0005737">
    <property type="term" value="C:cytoplasm"/>
    <property type="evidence" value="ECO:0007669"/>
    <property type="project" value="TreeGrafter"/>
</dbReference>
<dbReference type="GO" id="GO:0008684">
    <property type="term" value="F:2-oxopent-4-enoate hydratase activity"/>
    <property type="evidence" value="ECO:0007669"/>
    <property type="project" value="TreeGrafter"/>
</dbReference>
<keyword evidence="4" id="KW-1185">Reference proteome</keyword>